<keyword evidence="1" id="KW-0378">Hydrolase</keyword>
<dbReference type="PANTHER" id="PTHR12631:SF10">
    <property type="entry name" value="BETA-XYLOSIDASE-LIKE PROTEIN-RELATED"/>
    <property type="match status" value="1"/>
</dbReference>
<dbReference type="GO" id="GO:0005975">
    <property type="term" value="P:carbohydrate metabolic process"/>
    <property type="evidence" value="ECO:0007669"/>
    <property type="project" value="InterPro"/>
</dbReference>
<dbReference type="PANTHER" id="PTHR12631">
    <property type="entry name" value="ALPHA-L-IDURONIDASE"/>
    <property type="match status" value="1"/>
</dbReference>
<dbReference type="KEGG" id="lse:F1C12_20855"/>
<dbReference type="RefSeq" id="WP_185276728.1">
    <property type="nucleotide sequence ID" value="NZ_CP043641.1"/>
</dbReference>
<name>A0A7G6YFQ8_9MICO</name>
<proteinExistence type="predicted"/>
<dbReference type="SUPFAM" id="SSF51445">
    <property type="entry name" value="(Trans)glycosidases"/>
    <property type="match status" value="1"/>
</dbReference>
<dbReference type="InterPro" id="IPR051923">
    <property type="entry name" value="Glycosyl_Hydrolase_39"/>
</dbReference>
<dbReference type="Gene3D" id="3.20.20.80">
    <property type="entry name" value="Glycosidases"/>
    <property type="match status" value="1"/>
</dbReference>
<protein>
    <submittedName>
        <fullName evidence="1">Glycoside hydrolase family 1 protein</fullName>
    </submittedName>
</protein>
<gene>
    <name evidence="1" type="ORF">F1C12_20855</name>
</gene>
<organism evidence="1 2">
    <name type="scientific">Leifsonia shinshuensis</name>
    <dbReference type="NCBI Taxonomy" id="150026"/>
    <lineage>
        <taxon>Bacteria</taxon>
        <taxon>Bacillati</taxon>
        <taxon>Actinomycetota</taxon>
        <taxon>Actinomycetes</taxon>
        <taxon>Micrococcales</taxon>
        <taxon>Microbacteriaceae</taxon>
        <taxon>Leifsonia</taxon>
    </lineage>
</organism>
<dbReference type="EMBL" id="CP043641">
    <property type="protein sequence ID" value="QNE37323.1"/>
    <property type="molecule type" value="Genomic_DNA"/>
</dbReference>
<evidence type="ECO:0000313" key="2">
    <source>
        <dbReference type="Proteomes" id="UP000515511"/>
    </source>
</evidence>
<dbReference type="Proteomes" id="UP000515511">
    <property type="component" value="Chromosome"/>
</dbReference>
<dbReference type="AlphaFoldDB" id="A0A7G6YFQ8"/>
<sequence>MTAAGLGPGEFAWAAGIEDTCVYPPEHFAMADLDEYDLTEHTENWRDDLRAVRDLGATVVRYGVNWPLVHTAPGTFDWSMLDERLRYAADELGLTVIADLVHYGTPTWLRASFADARYPQTVAEFAGAFAARYRGIVDHVTPLNEPLTTASFCGLRGVWPPSLTGWDGWTAVTLGVVEGMAETIRAVRAANPDAVVVHVEASSLYRTDDPALAGHAALLESVGMLPTDLLLGRVDASHPLHGWLLEQGAAPERLERLTAAPPTVDLLGVNYYPDLSPRTLVQRGEEVAQVATNRWSDGLADSLRAFSARYGLPMLITETSIEGDDEVRSAWLDDSVRSIGELRDEGLDIRGYTWWPVFDFVDWSYASGGRNVEEFVVDDDIVAARQHSGDGIRPKTPFLRRMGVIRLDEQADGRLARVPTAAAALYARLAAESVAETGEEVADELAL</sequence>
<dbReference type="InterPro" id="IPR017853">
    <property type="entry name" value="GH"/>
</dbReference>
<evidence type="ECO:0000313" key="1">
    <source>
        <dbReference type="EMBL" id="QNE37323.1"/>
    </source>
</evidence>
<reference evidence="2" key="1">
    <citation type="submission" date="2019-09" db="EMBL/GenBank/DDBJ databases">
        <title>Antimicrobial potential of Antarctic Bacteria.</title>
        <authorList>
            <person name="Benaud N."/>
            <person name="Edwards R.J."/>
            <person name="Ferrari B.C."/>
        </authorList>
    </citation>
    <scope>NUCLEOTIDE SEQUENCE [LARGE SCALE GENOMIC DNA]</scope>
    <source>
        <strain evidence="2">INR9</strain>
    </source>
</reference>
<accession>A0A7G6YFQ8</accession>
<dbReference type="GO" id="GO:0004553">
    <property type="term" value="F:hydrolase activity, hydrolyzing O-glycosyl compounds"/>
    <property type="evidence" value="ECO:0007669"/>
    <property type="project" value="InterPro"/>
</dbReference>